<evidence type="ECO:0000313" key="12">
    <source>
        <dbReference type="Proteomes" id="UP000023152"/>
    </source>
</evidence>
<evidence type="ECO:0000256" key="3">
    <source>
        <dbReference type="ARBA" id="ARBA00022723"/>
    </source>
</evidence>
<feature type="transmembrane region" description="Helical" evidence="9">
    <location>
        <begin position="418"/>
        <end position="439"/>
    </location>
</feature>
<evidence type="ECO:0000256" key="8">
    <source>
        <dbReference type="ARBA" id="ARBA00023136"/>
    </source>
</evidence>
<keyword evidence="12" id="KW-1185">Reference proteome</keyword>
<evidence type="ECO:0000256" key="7">
    <source>
        <dbReference type="ARBA" id="ARBA00022989"/>
    </source>
</evidence>
<keyword evidence="7 9" id="KW-1133">Transmembrane helix</keyword>
<dbReference type="InterPro" id="IPR039421">
    <property type="entry name" value="Type_1_exporter"/>
</dbReference>
<dbReference type="PANTHER" id="PTHR43394">
    <property type="entry name" value="ATP-DEPENDENT PERMEASE MDL1, MITOCHONDRIAL"/>
    <property type="match status" value="1"/>
</dbReference>
<dbReference type="GO" id="GO:0005524">
    <property type="term" value="F:ATP binding"/>
    <property type="evidence" value="ECO:0007669"/>
    <property type="project" value="InterPro"/>
</dbReference>
<dbReference type="Proteomes" id="UP000023152">
    <property type="component" value="Unassembled WGS sequence"/>
</dbReference>
<protein>
    <recommendedName>
        <fullName evidence="10">ABC transmembrane type-1 domain-containing protein</fullName>
    </recommendedName>
</protein>
<dbReference type="GO" id="GO:0005743">
    <property type="term" value="C:mitochondrial inner membrane"/>
    <property type="evidence" value="ECO:0007669"/>
    <property type="project" value="TreeGrafter"/>
</dbReference>
<dbReference type="SUPFAM" id="SSF90123">
    <property type="entry name" value="ABC transporter transmembrane region"/>
    <property type="match status" value="1"/>
</dbReference>
<dbReference type="GO" id="GO:0090374">
    <property type="term" value="P:oligopeptide export from mitochondrion"/>
    <property type="evidence" value="ECO:0007669"/>
    <property type="project" value="TreeGrafter"/>
</dbReference>
<dbReference type="PROSITE" id="PS50929">
    <property type="entry name" value="ABC_TM1F"/>
    <property type="match status" value="1"/>
</dbReference>
<comment type="subcellular location">
    <subcellularLocation>
        <location evidence="1">Membrane</location>
        <topology evidence="1">Multi-pass membrane protein</topology>
    </subcellularLocation>
</comment>
<keyword evidence="8 9" id="KW-0472">Membrane</keyword>
<accession>X6M277</accession>
<keyword evidence="3" id="KW-0479">Metal-binding</keyword>
<comment type="caution">
    <text evidence="11">The sequence shown here is derived from an EMBL/GenBank/DDBJ whole genome shotgun (WGS) entry which is preliminary data.</text>
</comment>
<feature type="transmembrane region" description="Helical" evidence="9">
    <location>
        <begin position="497"/>
        <end position="522"/>
    </location>
</feature>
<dbReference type="PANTHER" id="PTHR43394:SF5">
    <property type="entry name" value="ABC TRANSPORTER B FAMILY"/>
    <property type="match status" value="1"/>
</dbReference>
<keyword evidence="6" id="KW-0862">Zinc</keyword>
<dbReference type="InterPro" id="IPR046349">
    <property type="entry name" value="C1-like_sf"/>
</dbReference>
<dbReference type="EMBL" id="ASPP01026096">
    <property type="protein sequence ID" value="ETO07512.1"/>
    <property type="molecule type" value="Genomic_DNA"/>
</dbReference>
<feature type="transmembrane region" description="Helical" evidence="9">
    <location>
        <begin position="157"/>
        <end position="181"/>
    </location>
</feature>
<feature type="transmembrane region" description="Helical" evidence="9">
    <location>
        <begin position="460"/>
        <end position="477"/>
    </location>
</feature>
<evidence type="ECO:0000256" key="5">
    <source>
        <dbReference type="ARBA" id="ARBA00022771"/>
    </source>
</evidence>
<feature type="transmembrane region" description="Helical" evidence="9">
    <location>
        <begin position="380"/>
        <end position="398"/>
    </location>
</feature>
<feature type="domain" description="ABC transmembrane type-1" evidence="10">
    <location>
        <begin position="428"/>
        <end position="538"/>
    </location>
</feature>
<keyword evidence="2 9" id="KW-0812">Transmembrane</keyword>
<feature type="transmembrane region" description="Helical" evidence="9">
    <location>
        <begin position="42"/>
        <end position="63"/>
    </location>
</feature>
<evidence type="ECO:0000256" key="1">
    <source>
        <dbReference type="ARBA" id="ARBA00004141"/>
    </source>
</evidence>
<dbReference type="Pfam" id="PF03107">
    <property type="entry name" value="C1_2"/>
    <property type="match status" value="1"/>
</dbReference>
<evidence type="ECO:0000256" key="9">
    <source>
        <dbReference type="SAM" id="Phobius"/>
    </source>
</evidence>
<organism evidence="11 12">
    <name type="scientific">Reticulomyxa filosa</name>
    <dbReference type="NCBI Taxonomy" id="46433"/>
    <lineage>
        <taxon>Eukaryota</taxon>
        <taxon>Sar</taxon>
        <taxon>Rhizaria</taxon>
        <taxon>Retaria</taxon>
        <taxon>Foraminifera</taxon>
        <taxon>Monothalamids</taxon>
        <taxon>Reticulomyxidae</taxon>
        <taxon>Reticulomyxa</taxon>
    </lineage>
</organism>
<dbReference type="GO" id="GO:0008270">
    <property type="term" value="F:zinc ion binding"/>
    <property type="evidence" value="ECO:0007669"/>
    <property type="project" value="UniProtKB-KW"/>
</dbReference>
<reference evidence="11 12" key="1">
    <citation type="journal article" date="2013" name="Curr. Biol.">
        <title>The Genome of the Foraminiferan Reticulomyxa filosa.</title>
        <authorList>
            <person name="Glockner G."/>
            <person name="Hulsmann N."/>
            <person name="Schleicher M."/>
            <person name="Noegel A.A."/>
            <person name="Eichinger L."/>
            <person name="Gallinger C."/>
            <person name="Pawlowski J."/>
            <person name="Sierra R."/>
            <person name="Euteneuer U."/>
            <person name="Pillet L."/>
            <person name="Moustafa A."/>
            <person name="Platzer M."/>
            <person name="Groth M."/>
            <person name="Szafranski K."/>
            <person name="Schliwa M."/>
        </authorList>
    </citation>
    <scope>NUCLEOTIDE SEQUENCE [LARGE SCALE GENOMIC DNA]</scope>
</reference>
<feature type="transmembrane region" description="Helical" evidence="9">
    <location>
        <begin position="252"/>
        <end position="275"/>
    </location>
</feature>
<feature type="transmembrane region" description="Helical" evidence="9">
    <location>
        <begin position="226"/>
        <end position="246"/>
    </location>
</feature>
<name>X6M277_RETFI</name>
<dbReference type="InterPro" id="IPR011527">
    <property type="entry name" value="ABC1_TM_dom"/>
</dbReference>
<keyword evidence="5" id="KW-0863">Zinc-finger</keyword>
<evidence type="ECO:0000259" key="10">
    <source>
        <dbReference type="PROSITE" id="PS50929"/>
    </source>
</evidence>
<dbReference type="InterPro" id="IPR036640">
    <property type="entry name" value="ABC1_TM_sf"/>
</dbReference>
<evidence type="ECO:0000256" key="6">
    <source>
        <dbReference type="ARBA" id="ARBA00022833"/>
    </source>
</evidence>
<feature type="transmembrane region" description="Helical" evidence="9">
    <location>
        <begin position="91"/>
        <end position="113"/>
    </location>
</feature>
<dbReference type="Gene3D" id="1.20.1560.10">
    <property type="entry name" value="ABC transporter type 1, transmembrane domain"/>
    <property type="match status" value="1"/>
</dbReference>
<dbReference type="InterPro" id="IPR004146">
    <property type="entry name" value="DC1"/>
</dbReference>
<dbReference type="InterPro" id="IPR043145">
    <property type="entry name" value="Znf_ZZ_sf"/>
</dbReference>
<evidence type="ECO:0000313" key="11">
    <source>
        <dbReference type="EMBL" id="ETO07512.1"/>
    </source>
</evidence>
<evidence type="ECO:0000256" key="2">
    <source>
        <dbReference type="ARBA" id="ARBA00022692"/>
    </source>
</evidence>
<dbReference type="AlphaFoldDB" id="X6M277"/>
<dbReference type="GO" id="GO:0015421">
    <property type="term" value="F:ABC-type oligopeptide transporter activity"/>
    <property type="evidence" value="ECO:0007669"/>
    <property type="project" value="TreeGrafter"/>
</dbReference>
<gene>
    <name evidence="11" type="ORF">RFI_29880</name>
</gene>
<keyword evidence="4" id="KW-0677">Repeat</keyword>
<dbReference type="SUPFAM" id="SSF57889">
    <property type="entry name" value="Cysteine-rich domain"/>
    <property type="match status" value="1"/>
</dbReference>
<sequence>MSQADTDEKELEDLGTEFENTNTIFGCIQFFLPTTGKLDKSAFYGLFIAIIIDITSCFILFWLSNDYTFPLDGSTISHDFRHYETGTADSIIMLWIRIVTLFVFMILCIRQGVPNELWPDVSVQRFYIFQSTGTPNVKHSYNAAENQKTALLNENDAVVSIVFFFCSNCVYVCVCASGNVGRCPEEKKKNRSHLWTKFTRIGKKSKITFDNEKAEEEYERRKQHCVLVKNGLLLLLFLLCTFYQGYIGVKCVLFHFANHVVVAQAFAFGGIVLAINMEIFCCKQFVDNATDFGEGVLLKELHPHPLYLQKKLKYWCDLCFERVKAFGYRCERCSFDICSACYKKHIKKQLQKKKIKKPKRKRGSIDWSAKHMSTKRQDKYVIRGDKVHTFFFFFFFFFGEKETKELTTRDYVRRAVTLVSPFWCSISIAFLCLLINSGTNLYLPAAQGRIFDKIINQDRNGMLVIVCVYANMYLVVIQNSEYNNNNNNNNKGFNKEVQLFIILSVITGFFGAIRNLCFNVVGRKLSISIRSRMFRSIIVQV</sequence>
<proteinExistence type="predicted"/>
<dbReference type="Gene3D" id="3.30.60.90">
    <property type="match status" value="1"/>
</dbReference>
<evidence type="ECO:0000256" key="4">
    <source>
        <dbReference type="ARBA" id="ARBA00022737"/>
    </source>
</evidence>